<feature type="chain" id="PRO_5012860158" evidence="1">
    <location>
        <begin position="22"/>
        <end position="898"/>
    </location>
</feature>
<gene>
    <name evidence="3" type="ORF">SAMN05428642_103290</name>
</gene>
<organism evidence="3 4">
    <name type="scientific">Flaviramulus basaltis</name>
    <dbReference type="NCBI Taxonomy" id="369401"/>
    <lineage>
        <taxon>Bacteria</taxon>
        <taxon>Pseudomonadati</taxon>
        <taxon>Bacteroidota</taxon>
        <taxon>Flavobacteriia</taxon>
        <taxon>Flavobacteriales</taxon>
        <taxon>Flavobacteriaceae</taxon>
        <taxon>Flaviramulus</taxon>
    </lineage>
</organism>
<dbReference type="PROSITE" id="PS50093">
    <property type="entry name" value="PKD"/>
    <property type="match status" value="1"/>
</dbReference>
<dbReference type="SUPFAM" id="SSF63829">
    <property type="entry name" value="Calcium-dependent phosphotriesterase"/>
    <property type="match status" value="1"/>
</dbReference>
<sequence>MSVLKKIFFLATMLYSIFALTQNETSNWLFGEKAGLNFKDTRLTLIENGAMDTPAGCSSISDRNGNLLFYTNGNSVWNSDHEIMQNGTNLAGDINNTQSSIIVPKPNDDDIYYIFTTRENATNNPLVTAGLFYSEVEFSNQNPLGAVTNKNIRLTNTITERITGIHNPESQSIKVITFGSDVSGQTSPKDTFFVFNVDENGVNKTPIKTKERTIVSSIGAMKISPNGKKIALLDNEGNFIYLYDFNINNSTISFDTIVNPNQLMDPLSVYGVEFSQDSQILYFTGNNASNTSFLYKYLIYSDNIFNAKIYLSVTRDYSFGDLQLASNGKIYIANFYPNSPITSINNISVINEPENNDEGDSEFSPLAINLRSGASYKGLPNFIVSFLRNRIITENKCVEEAFEFTTDTYMPIDSIFWEFGDGTTSTSLSPIKQYTVSGKYIVNATITYKNIAYLIQKDIDVYAKPIINSNEVLTQCDVENTGISLFNLNNIKDRVINFNKDYQYVFYPSNNDALNDSNSIINPDNYTNNTNPEELYVKIISPEGCYSISNFFIETTSNDLIDIETIYTCEDSDNISNNGIGRFDLKSKETEIKSQFNIPETSMLSFYATFEDAQTKINPLAFFHETQTTTLWMRIETEDNNCAGIGSFNAIVNSGISLNIEDAYTICYSNQDSIINLDGNQTNEAWEWRDSSDQIISTNQKISLSNPGNYSLTVYKTENNLTCSKTKKFAIKSPNPITFQEVKTENNQIFISVNGKSNYEYSIDGINYFGNNKEYTFRNVKAGIYTVYIKDIDNCEIPINQKVAFIGFPRYFTPNNDGINDFWKIEGVSEDFYINGDIYIYDRYGRSLYFMNLITNLNGWDGTFNGQRLASNDYWFKATLTDNQNNVFVKTGHFTIKY</sequence>
<dbReference type="NCBIfam" id="TIGR04131">
    <property type="entry name" value="Bac_Flav_CTERM"/>
    <property type="match status" value="1"/>
</dbReference>
<dbReference type="AlphaFoldDB" id="A0A1K2INC2"/>
<accession>A0A1K2INC2</accession>
<dbReference type="EMBL" id="FPKV01000003">
    <property type="protein sequence ID" value="SFZ93712.1"/>
    <property type="molecule type" value="Genomic_DNA"/>
</dbReference>
<evidence type="ECO:0000256" key="1">
    <source>
        <dbReference type="SAM" id="SignalP"/>
    </source>
</evidence>
<dbReference type="Gene3D" id="2.60.40.10">
    <property type="entry name" value="Immunoglobulins"/>
    <property type="match status" value="1"/>
</dbReference>
<evidence type="ECO:0000313" key="3">
    <source>
        <dbReference type="EMBL" id="SFZ93712.1"/>
    </source>
</evidence>
<dbReference type="InterPro" id="IPR035986">
    <property type="entry name" value="PKD_dom_sf"/>
</dbReference>
<evidence type="ECO:0000259" key="2">
    <source>
        <dbReference type="PROSITE" id="PS50093"/>
    </source>
</evidence>
<protein>
    <submittedName>
        <fullName evidence="3">Gliding motility-associated C-terminal domain-containing protein</fullName>
    </submittedName>
</protein>
<dbReference type="InterPro" id="IPR013783">
    <property type="entry name" value="Ig-like_fold"/>
</dbReference>
<dbReference type="Proteomes" id="UP000182544">
    <property type="component" value="Unassembled WGS sequence"/>
</dbReference>
<dbReference type="InterPro" id="IPR000601">
    <property type="entry name" value="PKD_dom"/>
</dbReference>
<evidence type="ECO:0000313" key="4">
    <source>
        <dbReference type="Proteomes" id="UP000182544"/>
    </source>
</evidence>
<feature type="signal peptide" evidence="1">
    <location>
        <begin position="1"/>
        <end position="21"/>
    </location>
</feature>
<dbReference type="STRING" id="369401.SAMN05428642_103290"/>
<dbReference type="Pfam" id="PF18911">
    <property type="entry name" value="PKD_4"/>
    <property type="match status" value="1"/>
</dbReference>
<dbReference type="Pfam" id="PF13585">
    <property type="entry name" value="CHU_C"/>
    <property type="match status" value="1"/>
</dbReference>
<dbReference type="OrthoDB" id="9765926at2"/>
<keyword evidence="4" id="KW-1185">Reference proteome</keyword>
<name>A0A1K2INC2_9FLAO</name>
<dbReference type="SUPFAM" id="SSF49299">
    <property type="entry name" value="PKD domain"/>
    <property type="match status" value="1"/>
</dbReference>
<reference evidence="3 4" key="1">
    <citation type="submission" date="2016-10" db="EMBL/GenBank/DDBJ databases">
        <authorList>
            <person name="de Groot N.N."/>
        </authorList>
    </citation>
    <scope>NUCLEOTIDE SEQUENCE [LARGE SCALE GENOMIC DNA]</scope>
    <source>
        <strain evidence="3 4">DSM 18180</strain>
    </source>
</reference>
<keyword evidence="1" id="KW-0732">Signal</keyword>
<proteinExistence type="predicted"/>
<feature type="domain" description="PKD" evidence="2">
    <location>
        <begin position="417"/>
        <end position="447"/>
    </location>
</feature>
<dbReference type="InterPro" id="IPR026341">
    <property type="entry name" value="T9SS_type_B"/>
</dbReference>